<dbReference type="SUPFAM" id="SSF111369">
    <property type="entry name" value="HlyD-like secretion proteins"/>
    <property type="match status" value="2"/>
</dbReference>
<comment type="caution">
    <text evidence="7">The sequence shown here is derived from an EMBL/GenBank/DDBJ whole genome shotgun (WGS) entry which is preliminary data.</text>
</comment>
<proteinExistence type="predicted"/>
<keyword evidence="4 5" id="KW-0472">Membrane</keyword>
<dbReference type="InterPro" id="IPR058625">
    <property type="entry name" value="MdtA-like_BSH"/>
</dbReference>
<sequence length="491" mass="54397">MSNNTAAFDSDEIQPQAAITVADDIPVAKRSWTAWAWGLSAAAMCLAFLIWMTPTILLLWNTVSTDDAYVDGHVTMVAPRVSGQVALVHVDDNMQVAKGDILAEIDRVPFQVQVDIQLANVQAAETTLAQAKAEAHARLAEVQAARYALQHAIESVRDQIAQLHSNVAHWKVEQASLVLARRNYERNAALAPTGAVSQTSLDLNIAERDEALSRVEEAFEVIQQTRTNLGLPRNSENSLDVPEDLDQSFSLVREALANFYQSLAKLGYEPRSWTQTPNEAIQAVFDYKEHSNENTLYQQLLQNDPGIKQAEAQLLQAQRNLQQAELNLSYCTIVSEIDGIVIRRNVNPGNYIDAGQGILAVRSLEEIWINANFKETQLTNLRIGQPVDFYVDMYGGRTKFHGRISGFSMGTGQTLALLPAQNATGNFVKIVQRLPVRIEVLDYDPDTAPLYAGLSVEPYVFYKQPATGPNANKRLQDVARVPVSSDRNLEE</sequence>
<dbReference type="GO" id="GO:0016020">
    <property type="term" value="C:membrane"/>
    <property type="evidence" value="ECO:0007669"/>
    <property type="project" value="UniProtKB-SubCell"/>
</dbReference>
<dbReference type="PANTHER" id="PTHR30386:SF26">
    <property type="entry name" value="TRANSPORT PROTEIN COMB"/>
    <property type="match status" value="1"/>
</dbReference>
<evidence type="ECO:0000256" key="4">
    <source>
        <dbReference type="ARBA" id="ARBA00023136"/>
    </source>
</evidence>
<evidence type="ECO:0000313" key="8">
    <source>
        <dbReference type="Proteomes" id="UP000551616"/>
    </source>
</evidence>
<comment type="subcellular location">
    <subcellularLocation>
        <location evidence="1">Membrane</location>
        <topology evidence="1">Single-pass membrane protein</topology>
    </subcellularLocation>
</comment>
<evidence type="ECO:0000256" key="5">
    <source>
        <dbReference type="SAM" id="Phobius"/>
    </source>
</evidence>
<dbReference type="Gene3D" id="2.40.50.100">
    <property type="match status" value="1"/>
</dbReference>
<dbReference type="PANTHER" id="PTHR30386">
    <property type="entry name" value="MEMBRANE FUSION SUBUNIT OF EMRAB-TOLC MULTIDRUG EFFLUX PUMP"/>
    <property type="match status" value="1"/>
</dbReference>
<protein>
    <submittedName>
        <fullName evidence="7">p-hydroxybenzoic acid efflux pump subunit AaeA</fullName>
    </submittedName>
</protein>
<gene>
    <name evidence="7" type="primary">aaeA</name>
    <name evidence="7" type="ORF">HOV93_32700</name>
</gene>
<dbReference type="RefSeq" id="WP_235990479.1">
    <property type="nucleotide sequence ID" value="NZ_JABRWO010000009.1"/>
</dbReference>
<dbReference type="AlphaFoldDB" id="A0A7V8V7G5"/>
<name>A0A7V8V7G5_9BACT</name>
<dbReference type="Gene3D" id="1.10.287.470">
    <property type="entry name" value="Helix hairpin bin"/>
    <property type="match status" value="1"/>
</dbReference>
<dbReference type="EMBL" id="JABRWO010000009">
    <property type="protein sequence ID" value="MBA2116081.1"/>
    <property type="molecule type" value="Genomic_DNA"/>
</dbReference>
<accession>A0A7V8V7G5</accession>
<evidence type="ECO:0000256" key="2">
    <source>
        <dbReference type="ARBA" id="ARBA00022692"/>
    </source>
</evidence>
<feature type="domain" description="Multidrug resistance protein MdtA-like barrel-sandwich hybrid" evidence="6">
    <location>
        <begin position="76"/>
        <end position="357"/>
    </location>
</feature>
<feature type="transmembrane region" description="Helical" evidence="5">
    <location>
        <begin position="34"/>
        <end position="60"/>
    </location>
</feature>
<dbReference type="Gene3D" id="2.40.30.170">
    <property type="match status" value="1"/>
</dbReference>
<dbReference type="GO" id="GO:0055085">
    <property type="term" value="P:transmembrane transport"/>
    <property type="evidence" value="ECO:0007669"/>
    <property type="project" value="InterPro"/>
</dbReference>
<keyword evidence="2 5" id="KW-0812">Transmembrane</keyword>
<dbReference type="Pfam" id="PF25917">
    <property type="entry name" value="BSH_RND"/>
    <property type="match status" value="1"/>
</dbReference>
<keyword evidence="3 5" id="KW-1133">Transmembrane helix</keyword>
<evidence type="ECO:0000256" key="1">
    <source>
        <dbReference type="ARBA" id="ARBA00004167"/>
    </source>
</evidence>
<evidence type="ECO:0000256" key="3">
    <source>
        <dbReference type="ARBA" id="ARBA00022989"/>
    </source>
</evidence>
<dbReference type="Proteomes" id="UP000551616">
    <property type="component" value="Unassembled WGS sequence"/>
</dbReference>
<organism evidence="7 8">
    <name type="scientific">Bremerella alba</name>
    <dbReference type="NCBI Taxonomy" id="980252"/>
    <lineage>
        <taxon>Bacteria</taxon>
        <taxon>Pseudomonadati</taxon>
        <taxon>Planctomycetota</taxon>
        <taxon>Planctomycetia</taxon>
        <taxon>Pirellulales</taxon>
        <taxon>Pirellulaceae</taxon>
        <taxon>Bremerella</taxon>
    </lineage>
</organism>
<evidence type="ECO:0000313" key="7">
    <source>
        <dbReference type="EMBL" id="MBA2116081.1"/>
    </source>
</evidence>
<reference evidence="7 8" key="1">
    <citation type="submission" date="2020-05" db="EMBL/GenBank/DDBJ databases">
        <title>Bremerella alba sp. nov., a novel planctomycete isolated from the surface of the macroalga Fucus spiralis.</title>
        <authorList>
            <person name="Godinho O."/>
            <person name="Botelho R."/>
            <person name="Albuquerque L."/>
            <person name="Wiegand S."/>
            <person name="Da Costa M.S."/>
            <person name="Lobo-Da-Cunha A."/>
            <person name="Jogler C."/>
            <person name="Lage O.M."/>
        </authorList>
    </citation>
    <scope>NUCLEOTIDE SEQUENCE [LARGE SCALE GENOMIC DNA]</scope>
    <source>
        <strain evidence="7 8">FF15</strain>
    </source>
</reference>
<keyword evidence="8" id="KW-1185">Reference proteome</keyword>
<dbReference type="InterPro" id="IPR050739">
    <property type="entry name" value="MFP"/>
</dbReference>
<evidence type="ECO:0000259" key="6">
    <source>
        <dbReference type="Pfam" id="PF25917"/>
    </source>
</evidence>